<accession>A0A922IBZ4</accession>
<keyword evidence="8" id="KW-1185">Reference proteome</keyword>
<comment type="caution">
    <text evidence="7">The sequence shown here is derived from an EMBL/GenBank/DDBJ whole genome shotgun (WGS) entry which is preliminary data.</text>
</comment>
<dbReference type="GO" id="GO:0000981">
    <property type="term" value="F:DNA-binding transcription factor activity, RNA polymerase II-specific"/>
    <property type="evidence" value="ECO:0007669"/>
    <property type="project" value="TreeGrafter"/>
</dbReference>
<reference evidence="6" key="2">
    <citation type="submission" date="2020-06" db="EMBL/GenBank/DDBJ databases">
        <authorList>
            <person name="Ji K."/>
            <person name="Li J."/>
        </authorList>
    </citation>
    <scope>NUCLEOTIDE SEQUENCE</scope>
    <source>
        <strain evidence="6">JKM2019</strain>
        <tissue evidence="6">Whole body</tissue>
    </source>
</reference>
<feature type="region of interest" description="Disordered" evidence="4">
    <location>
        <begin position="323"/>
        <end position="357"/>
    </location>
</feature>
<dbReference type="Proteomes" id="UP000828236">
    <property type="component" value="Unassembled WGS sequence"/>
</dbReference>
<feature type="region of interest" description="Disordered" evidence="4">
    <location>
        <begin position="168"/>
        <end position="242"/>
    </location>
</feature>
<dbReference type="EMBL" id="SDOV01000004">
    <property type="protein sequence ID" value="KAH7641608.1"/>
    <property type="molecule type" value="Genomic_DNA"/>
</dbReference>
<proteinExistence type="predicted"/>
<keyword evidence="3" id="KW-0804">Transcription</keyword>
<dbReference type="Pfam" id="PF00170">
    <property type="entry name" value="bZIP_1"/>
    <property type="match status" value="1"/>
</dbReference>
<evidence type="ECO:0000256" key="3">
    <source>
        <dbReference type="ARBA" id="ARBA00023163"/>
    </source>
</evidence>
<dbReference type="InterPro" id="IPR004827">
    <property type="entry name" value="bZIP"/>
</dbReference>
<feature type="domain" description="BZIP" evidence="5">
    <location>
        <begin position="226"/>
        <end position="289"/>
    </location>
</feature>
<dbReference type="PANTHER" id="PTHR23351:SF24">
    <property type="entry name" value="ACTIVATING TRANSCRIPTION FACTOR 3-RELATED"/>
    <property type="match status" value="1"/>
</dbReference>
<sequence length="456" mass="50771">MALTLPSSNGELLFFTNDVNSSSDNGKVNSHFNGGLTKTTATLTPTRLKNIEEQFLEHSLLPSKPFLHDHMAGFVPPTVNIKLHLQSQHQQIQSDTAISVLNDQDSQPPSQQQQQSSKSIDYFSSNSNSNDSFSTNYISDGYSSETNSSCQANVNNFTFTNFIQNSNSMTTKMPSNPKSSSKSRSKSASNNNAICLTTRSTRSSQKKSTSGGRKPNSSQNLSSDEILKRQKRRERNKLAAARCRKKRVDQTNCLIDQTKELQKKHEALIKRVENRLKEFHNYKDVLISHESQCHNIEIQIVQKLYAQIDFAAINSAMETIPDDDLDTDLNTTCHTSSSQDEFSQQTLPPPKRKRPNSLLFRPMAHQQQHNNKQESGLAEQLQSLIGNNQNSTANENNSLTTPSNGFNFADLGLVEPTGLTPLNPTITTVDLTPSTMSAFLKSLTSPIDEQKKLLSM</sequence>
<dbReference type="PROSITE" id="PS00036">
    <property type="entry name" value="BZIP_BASIC"/>
    <property type="match status" value="1"/>
</dbReference>
<dbReference type="PANTHER" id="PTHR23351">
    <property type="entry name" value="FOS TRANSCRIPTION FACTOR-RELATED"/>
    <property type="match status" value="1"/>
</dbReference>
<evidence type="ECO:0000313" key="7">
    <source>
        <dbReference type="EMBL" id="KAH9527496.1"/>
    </source>
</evidence>
<dbReference type="PRINTS" id="PR00042">
    <property type="entry name" value="LEUZIPPRFOS"/>
</dbReference>
<evidence type="ECO:0000313" key="6">
    <source>
        <dbReference type="EMBL" id="KAH7641608.1"/>
    </source>
</evidence>
<keyword evidence="1" id="KW-0805">Transcription regulation</keyword>
<feature type="compositionally biased region" description="Low complexity" evidence="4">
    <location>
        <begin position="174"/>
        <end position="214"/>
    </location>
</feature>
<evidence type="ECO:0000313" key="8">
    <source>
        <dbReference type="Proteomes" id="UP000790347"/>
    </source>
</evidence>
<dbReference type="InterPro" id="IPR046347">
    <property type="entry name" value="bZIP_sf"/>
</dbReference>
<reference evidence="7" key="4">
    <citation type="journal article" date="2022" name="Res Sq">
        <title>Comparative Genomics Reveals Insights into the Divergent Evolution of Astigmatic Mites and Household Pest Adaptations.</title>
        <authorList>
            <person name="Xiong Q."/>
            <person name="Wan A.T.-Y."/>
            <person name="Liu X.-Y."/>
            <person name="Fung C.S.-H."/>
            <person name="Xiao X."/>
            <person name="Malainual N."/>
            <person name="Hou J."/>
            <person name="Wang L."/>
            <person name="Wang M."/>
            <person name="Yang K."/>
            <person name="Cui Y."/>
            <person name="Leung E."/>
            <person name="Nong W."/>
            <person name="Shin S.-K."/>
            <person name="Au S."/>
            <person name="Jeong K.Y."/>
            <person name="Chew F.T."/>
            <person name="Hui J."/>
            <person name="Leung T.F."/>
            <person name="Tungtrongchitr A."/>
            <person name="Zhong N."/>
            <person name="Liu Z."/>
            <person name="Tsui S."/>
        </authorList>
    </citation>
    <scope>NUCLEOTIDE SEQUENCE</scope>
    <source>
        <strain evidence="7">Derf</strain>
        <tissue evidence="7">Whole organism</tissue>
    </source>
</reference>
<dbReference type="AlphaFoldDB" id="A0A922IBZ4"/>
<reference evidence="6" key="3">
    <citation type="journal article" date="2021" name="World Allergy Organ. J.">
        <title>Chromosome-level assembly of Dermatophagoides farinae genome and transcriptome reveals two novel allergens Der f 37 and Der f 39.</title>
        <authorList>
            <person name="Chen J."/>
            <person name="Cai Z."/>
            <person name="Fan D."/>
            <person name="Hu J."/>
            <person name="Hou Y."/>
            <person name="He Y."/>
            <person name="Zhang Z."/>
            <person name="Zhao Z."/>
            <person name="Gao P."/>
            <person name="Hu W."/>
            <person name="Sun J."/>
            <person name="Li J."/>
            <person name="Ji K."/>
        </authorList>
    </citation>
    <scope>NUCLEOTIDE SEQUENCE</scope>
    <source>
        <strain evidence="6">JKM2019</strain>
    </source>
</reference>
<organism evidence="7 8">
    <name type="scientific">Dermatophagoides farinae</name>
    <name type="common">American house dust mite</name>
    <dbReference type="NCBI Taxonomy" id="6954"/>
    <lineage>
        <taxon>Eukaryota</taxon>
        <taxon>Metazoa</taxon>
        <taxon>Ecdysozoa</taxon>
        <taxon>Arthropoda</taxon>
        <taxon>Chelicerata</taxon>
        <taxon>Arachnida</taxon>
        <taxon>Acari</taxon>
        <taxon>Acariformes</taxon>
        <taxon>Sarcoptiformes</taxon>
        <taxon>Astigmata</taxon>
        <taxon>Psoroptidia</taxon>
        <taxon>Analgoidea</taxon>
        <taxon>Pyroglyphidae</taxon>
        <taxon>Dermatophagoidinae</taxon>
        <taxon>Dermatophagoides</taxon>
    </lineage>
</organism>
<evidence type="ECO:0000256" key="1">
    <source>
        <dbReference type="ARBA" id="ARBA00023015"/>
    </source>
</evidence>
<dbReference type="CDD" id="cd14721">
    <property type="entry name" value="bZIP_Fos"/>
    <property type="match status" value="1"/>
</dbReference>
<evidence type="ECO:0000256" key="2">
    <source>
        <dbReference type="ARBA" id="ARBA00023125"/>
    </source>
</evidence>
<dbReference type="GO" id="GO:0005634">
    <property type="term" value="C:nucleus"/>
    <property type="evidence" value="ECO:0007669"/>
    <property type="project" value="TreeGrafter"/>
</dbReference>
<feature type="compositionally biased region" description="Polar residues" evidence="4">
    <location>
        <begin position="333"/>
        <end position="346"/>
    </location>
</feature>
<gene>
    <name evidence="7" type="primary">FOSL2</name>
    <name evidence="7" type="ORF">DERF_001506</name>
    <name evidence="6" type="ORF">HUG17_4653</name>
</gene>
<dbReference type="SMART" id="SM00338">
    <property type="entry name" value="BRLZ"/>
    <property type="match status" value="1"/>
</dbReference>
<dbReference type="EMBL" id="ASGP02000001">
    <property type="protein sequence ID" value="KAH9527496.1"/>
    <property type="molecule type" value="Genomic_DNA"/>
</dbReference>
<feature type="compositionally biased region" description="Low complexity" evidence="4">
    <location>
        <begin position="103"/>
        <end position="127"/>
    </location>
</feature>
<protein>
    <submittedName>
        <fullName evidence="7">BZIP Maf transcription factor</fullName>
    </submittedName>
    <submittedName>
        <fullName evidence="6">Basic leucine zipper transcriptional factor-like protein</fullName>
    </submittedName>
</protein>
<evidence type="ECO:0000256" key="4">
    <source>
        <dbReference type="SAM" id="MobiDB-lite"/>
    </source>
</evidence>
<dbReference type="PROSITE" id="PS50217">
    <property type="entry name" value="BZIP"/>
    <property type="match status" value="1"/>
</dbReference>
<dbReference type="Proteomes" id="UP000790347">
    <property type="component" value="Unassembled WGS sequence"/>
</dbReference>
<evidence type="ECO:0000259" key="5">
    <source>
        <dbReference type="PROSITE" id="PS50217"/>
    </source>
</evidence>
<keyword evidence="2" id="KW-0238">DNA-binding</keyword>
<dbReference type="InterPro" id="IPR000837">
    <property type="entry name" value="AP-1"/>
</dbReference>
<dbReference type="Gene3D" id="1.20.5.170">
    <property type="match status" value="1"/>
</dbReference>
<dbReference type="SUPFAM" id="SSF57959">
    <property type="entry name" value="Leucine zipper domain"/>
    <property type="match status" value="1"/>
</dbReference>
<reference evidence="7" key="1">
    <citation type="submission" date="2013-05" db="EMBL/GenBank/DDBJ databases">
        <authorList>
            <person name="Yim A.K.Y."/>
            <person name="Chan T.F."/>
            <person name="Ji K.M."/>
            <person name="Liu X.Y."/>
            <person name="Zhou J.W."/>
            <person name="Li R.Q."/>
            <person name="Yang K.Y."/>
            <person name="Li J."/>
            <person name="Li M."/>
            <person name="Law P.T.W."/>
            <person name="Wu Y.L."/>
            <person name="Cai Z.L."/>
            <person name="Qin H."/>
            <person name="Bao Y."/>
            <person name="Leung R.K.K."/>
            <person name="Ng P.K.S."/>
            <person name="Zou J."/>
            <person name="Zhong X.J."/>
            <person name="Ran P.X."/>
            <person name="Zhong N.S."/>
            <person name="Liu Z.G."/>
            <person name="Tsui S.K.W."/>
        </authorList>
    </citation>
    <scope>NUCLEOTIDE SEQUENCE</scope>
    <source>
        <strain evidence="7">Derf</strain>
        <tissue evidence="7">Whole organism</tissue>
    </source>
</reference>
<dbReference type="GO" id="GO:0000978">
    <property type="term" value="F:RNA polymerase II cis-regulatory region sequence-specific DNA binding"/>
    <property type="evidence" value="ECO:0007669"/>
    <property type="project" value="TreeGrafter"/>
</dbReference>
<dbReference type="OrthoDB" id="5866312at2759"/>
<feature type="region of interest" description="Disordered" evidence="4">
    <location>
        <begin position="102"/>
        <end position="127"/>
    </location>
</feature>
<name>A0A922IBZ4_DERFA</name>